<proteinExistence type="predicted"/>
<sequence>MKHLYKVAALVIGLSLVGCKTPPTPFPDDAKEQNTVNLTGHQNRFSHNDLERKTDWLYHLKNHGSVVNNENFALFWYLAEHSDRITIYGGYDTAKELKRNLLRDGNISRINVVNLCYLSSAPNCGGDVEVFFQKGHVQLPISVNSTMFTKPIYYR</sequence>
<gene>
    <name evidence="1" type="ORF">SAMN05216522_107118</name>
</gene>
<keyword evidence="2" id="KW-1185">Reference proteome</keyword>
<protein>
    <submittedName>
        <fullName evidence="1">Cag pathogenicity island protein Cag12</fullName>
    </submittedName>
</protein>
<name>A0A1H9JCN5_9GAMM</name>
<evidence type="ECO:0000313" key="1">
    <source>
        <dbReference type="EMBL" id="SEQ84610.1"/>
    </source>
</evidence>
<dbReference type="PROSITE" id="PS51257">
    <property type="entry name" value="PROKAR_LIPOPROTEIN"/>
    <property type="match status" value="1"/>
</dbReference>
<organism evidence="1 2">
    <name type="scientific">Rosenbergiella nectarea</name>
    <dbReference type="NCBI Taxonomy" id="988801"/>
    <lineage>
        <taxon>Bacteria</taxon>
        <taxon>Pseudomonadati</taxon>
        <taxon>Pseudomonadota</taxon>
        <taxon>Gammaproteobacteria</taxon>
        <taxon>Enterobacterales</taxon>
        <taxon>Erwiniaceae</taxon>
        <taxon>Rosenbergiella</taxon>
    </lineage>
</organism>
<reference evidence="2" key="1">
    <citation type="submission" date="2016-10" db="EMBL/GenBank/DDBJ databases">
        <authorList>
            <person name="Varghese N."/>
            <person name="Submissions S."/>
        </authorList>
    </citation>
    <scope>NUCLEOTIDE SEQUENCE [LARGE SCALE GENOMIC DNA]</scope>
    <source>
        <strain evidence="2">8N4</strain>
    </source>
</reference>
<dbReference type="Proteomes" id="UP000242515">
    <property type="component" value="Unassembled WGS sequence"/>
</dbReference>
<dbReference type="EMBL" id="FOGC01000007">
    <property type="protein sequence ID" value="SEQ84610.1"/>
    <property type="molecule type" value="Genomic_DNA"/>
</dbReference>
<dbReference type="RefSeq" id="WP_092676264.1">
    <property type="nucleotide sequence ID" value="NZ_FOGC01000007.1"/>
</dbReference>
<accession>A0A1H9JCN5</accession>
<dbReference type="AlphaFoldDB" id="A0A1H9JCN5"/>
<dbReference type="STRING" id="988801.SAMN05216522_107118"/>
<evidence type="ECO:0000313" key="2">
    <source>
        <dbReference type="Proteomes" id="UP000242515"/>
    </source>
</evidence>